<evidence type="ECO:0000313" key="1">
    <source>
        <dbReference type="EMBL" id="OLF16751.1"/>
    </source>
</evidence>
<comment type="caution">
    <text evidence="1">The sequence shown here is derived from an EMBL/GenBank/DDBJ whole genome shotgun (WGS) entry which is preliminary data.</text>
</comment>
<dbReference type="EMBL" id="MSIE01000025">
    <property type="protein sequence ID" value="OLF16751.1"/>
    <property type="molecule type" value="Genomic_DNA"/>
</dbReference>
<dbReference type="STRING" id="1912961.BU204_14880"/>
<dbReference type="AlphaFoldDB" id="A0A1Q8CQX2"/>
<accession>A0A1Q8CQX2</accession>
<gene>
    <name evidence="1" type="ORF">BU204_14880</name>
</gene>
<reference evidence="1 2" key="1">
    <citation type="submission" date="2016-12" db="EMBL/GenBank/DDBJ databases">
        <title>The draft genome sequence of Actinophytocola sp. 11-183.</title>
        <authorList>
            <person name="Wang W."/>
            <person name="Yuan L."/>
        </authorList>
    </citation>
    <scope>NUCLEOTIDE SEQUENCE [LARGE SCALE GENOMIC DNA]</scope>
    <source>
        <strain evidence="1 2">11-183</strain>
    </source>
</reference>
<dbReference type="Proteomes" id="UP000185596">
    <property type="component" value="Unassembled WGS sequence"/>
</dbReference>
<organism evidence="1 2">
    <name type="scientific">Actinophytocola xanthii</name>
    <dbReference type="NCBI Taxonomy" id="1912961"/>
    <lineage>
        <taxon>Bacteria</taxon>
        <taxon>Bacillati</taxon>
        <taxon>Actinomycetota</taxon>
        <taxon>Actinomycetes</taxon>
        <taxon>Pseudonocardiales</taxon>
        <taxon>Pseudonocardiaceae</taxon>
    </lineage>
</organism>
<sequence length="137" mass="15235">MVGRTRDHWECTLIIDLPKKADDLLVLHPAGVSMYTVTTTRHAIQQLHETLTTGGACAVPVHHEAHGDRLLCLRPTTLPAEPPWTDRPADAPPHRGPMELYLGLPDSQISIIFPRDRVLLLARTLTQILNEEDSVAQ</sequence>
<protein>
    <submittedName>
        <fullName evidence="1">Uncharacterized protein</fullName>
    </submittedName>
</protein>
<keyword evidence="2" id="KW-1185">Reference proteome</keyword>
<name>A0A1Q8CQX2_9PSEU</name>
<evidence type="ECO:0000313" key="2">
    <source>
        <dbReference type="Proteomes" id="UP000185596"/>
    </source>
</evidence>
<proteinExistence type="predicted"/>